<feature type="compositionally biased region" description="Polar residues" evidence="1">
    <location>
        <begin position="671"/>
        <end position="692"/>
    </location>
</feature>
<feature type="compositionally biased region" description="Basic residues" evidence="1">
    <location>
        <begin position="565"/>
        <end position="574"/>
    </location>
</feature>
<feature type="region of interest" description="Disordered" evidence="1">
    <location>
        <begin position="555"/>
        <end position="576"/>
    </location>
</feature>
<evidence type="ECO:0000313" key="2">
    <source>
        <dbReference type="EMBL" id="KAH6597699.1"/>
    </source>
</evidence>
<keyword evidence="3" id="KW-1185">Reference proteome</keyword>
<feature type="region of interest" description="Disordered" evidence="1">
    <location>
        <begin position="608"/>
        <end position="692"/>
    </location>
</feature>
<evidence type="ECO:0000256" key="1">
    <source>
        <dbReference type="SAM" id="MobiDB-lite"/>
    </source>
</evidence>
<dbReference type="EMBL" id="JAFCIX010000136">
    <property type="protein sequence ID" value="KAH6597699.1"/>
    <property type="molecule type" value="Genomic_DNA"/>
</dbReference>
<protein>
    <submittedName>
        <fullName evidence="2">Uncharacterized protein</fullName>
    </submittedName>
</protein>
<feature type="compositionally biased region" description="Polar residues" evidence="1">
    <location>
        <begin position="396"/>
        <end position="408"/>
    </location>
</feature>
<name>A0ABQ8FG12_9FUNG</name>
<evidence type="ECO:0000313" key="3">
    <source>
        <dbReference type="Proteomes" id="UP001648503"/>
    </source>
</evidence>
<sequence length="692" mass="75076">MTGAMPSFMQALGAVKTTLKSIPTIRSNNAALVVFAVRINMVTAAIADRMKEHTSNRQDLYGQAAAIGIGSTNTNNSIGAITTTYAANSTKPLTDTQITILTTHLTQIQDFLVDHADRAMVRQVLLHQTTAARLLQWDRIITAFGRSLGLSRTLQKHDLDQAIQADLLQLPALVKALASTPKSHMDSNQAIETIAEIDQCVLGSTAEFPVTLRPEALKTLMKIRSSLNDATSNSTDSSVERAALLVHPVIQASSEESLVIPLLSSSHCQNSQIGPAQHNSNMNIRDPSDTSTDVYIHNKVSTTGENTVSASNTVIAPCPELTSTPIERSALDLPSAKLPRMSIPWLRMRPMTVKVADTETYTSVDSPIVNSVVQKMPQTDMENQKAHVLITHRESSSVINHSRGNQSPASDSLDLHASDSLDLHESESQGCDAISGDTLHAHTVDLFNPYQLNQGFISHGNDNNRVVESASPPLSCVDVDASSNEPVKASLNTPKALQPEWGFENEQRILAQFKASSEQIYPNTHTEVVKRRRRVTWSKYSAVFINWSNAQVDSKTSDMAASVPRPKRKSKPKAKAIILTDKSADISTDKHIIDLEVTPADNKKTKLKSKLSTADSKKTKLKSKLSTADSKKTKSKSKLSTADSKKTKLKSKLSTTDPKPKKSRTKTSTSQLESSVPVSGSIDTTGLVTGPS</sequence>
<reference evidence="2 3" key="1">
    <citation type="submission" date="2021-02" db="EMBL/GenBank/DDBJ databases">
        <title>Variation within the Batrachochytrium salamandrivorans European outbreak.</title>
        <authorList>
            <person name="Kelly M."/>
            <person name="Pasmans F."/>
            <person name="Shea T.P."/>
            <person name="Munoz J.F."/>
            <person name="Carranza S."/>
            <person name="Cuomo C.A."/>
            <person name="Martel A."/>
        </authorList>
    </citation>
    <scope>NUCLEOTIDE SEQUENCE [LARGE SCALE GENOMIC DNA]</scope>
    <source>
        <strain evidence="2 3">AMFP18/2</strain>
    </source>
</reference>
<proteinExistence type="predicted"/>
<feature type="region of interest" description="Disordered" evidence="1">
    <location>
        <begin position="395"/>
        <end position="414"/>
    </location>
</feature>
<gene>
    <name evidence="2" type="ORF">BASA50_004304</name>
</gene>
<comment type="caution">
    <text evidence="2">The sequence shown here is derived from an EMBL/GenBank/DDBJ whole genome shotgun (WGS) entry which is preliminary data.</text>
</comment>
<organism evidence="2 3">
    <name type="scientific">Batrachochytrium salamandrivorans</name>
    <dbReference type="NCBI Taxonomy" id="1357716"/>
    <lineage>
        <taxon>Eukaryota</taxon>
        <taxon>Fungi</taxon>
        <taxon>Fungi incertae sedis</taxon>
        <taxon>Chytridiomycota</taxon>
        <taxon>Chytridiomycota incertae sedis</taxon>
        <taxon>Chytridiomycetes</taxon>
        <taxon>Rhizophydiales</taxon>
        <taxon>Rhizophydiales incertae sedis</taxon>
        <taxon>Batrachochytrium</taxon>
    </lineage>
</organism>
<accession>A0ABQ8FG12</accession>
<dbReference type="Proteomes" id="UP001648503">
    <property type="component" value="Unassembled WGS sequence"/>
</dbReference>